<dbReference type="CDD" id="cd04466">
    <property type="entry name" value="S1_YloQ_GTPase"/>
    <property type="match status" value="1"/>
</dbReference>
<evidence type="ECO:0000259" key="12">
    <source>
        <dbReference type="PROSITE" id="PS51721"/>
    </source>
</evidence>
<dbReference type="Pfam" id="PF03193">
    <property type="entry name" value="RsgA_GTPase"/>
    <property type="match status" value="1"/>
</dbReference>
<proteinExistence type="inferred from homology"/>
<dbReference type="GO" id="GO:0003924">
    <property type="term" value="F:GTPase activity"/>
    <property type="evidence" value="ECO:0007669"/>
    <property type="project" value="UniProtKB-UniRule"/>
</dbReference>
<comment type="function">
    <text evidence="10">One of several proteins that assist in the late maturation steps of the functional core of the 30S ribosomal subunit. Helps release RbfA from mature subunits. May play a role in the assembly of ribosomal proteins into the subunit. Circularly permuted GTPase that catalyzes slow GTP hydrolysis, GTPase activity is stimulated by the 30S ribosomal subunit.</text>
</comment>
<keyword evidence="1 10" id="KW-0963">Cytoplasm</keyword>
<dbReference type="CDD" id="cd01854">
    <property type="entry name" value="YjeQ_EngC"/>
    <property type="match status" value="1"/>
</dbReference>
<keyword evidence="6 10" id="KW-0378">Hydrolase</keyword>
<dbReference type="GO" id="GO:0005525">
    <property type="term" value="F:GTP binding"/>
    <property type="evidence" value="ECO:0007669"/>
    <property type="project" value="UniProtKB-UniRule"/>
</dbReference>
<dbReference type="Gene3D" id="1.10.40.50">
    <property type="entry name" value="Probable gtpase engc, domain 3"/>
    <property type="match status" value="1"/>
</dbReference>
<keyword evidence="4 10" id="KW-0699">rRNA-binding</keyword>
<evidence type="ECO:0000313" key="13">
    <source>
        <dbReference type="EMBL" id="SDL88665.1"/>
    </source>
</evidence>
<dbReference type="GO" id="GO:0005737">
    <property type="term" value="C:cytoplasm"/>
    <property type="evidence" value="ECO:0007669"/>
    <property type="project" value="UniProtKB-SubCell"/>
</dbReference>
<keyword evidence="8 10" id="KW-0694">RNA-binding</keyword>
<feature type="domain" description="EngC GTPase" evidence="11">
    <location>
        <begin position="82"/>
        <end position="222"/>
    </location>
</feature>
<keyword evidence="2 10" id="KW-0690">Ribosome biogenesis</keyword>
<feature type="binding site" evidence="10">
    <location>
        <begin position="122"/>
        <end position="125"/>
    </location>
    <ligand>
        <name>GTP</name>
        <dbReference type="ChEBI" id="CHEBI:37565"/>
    </ligand>
</feature>
<name>A0A1G9NRQ1_STREI</name>
<dbReference type="EMBL" id="FNGX01000007">
    <property type="protein sequence ID" value="SDL88665.1"/>
    <property type="molecule type" value="Genomic_DNA"/>
</dbReference>
<evidence type="ECO:0000256" key="8">
    <source>
        <dbReference type="ARBA" id="ARBA00022884"/>
    </source>
</evidence>
<dbReference type="Pfam" id="PF16745">
    <property type="entry name" value="RsgA_N"/>
    <property type="match status" value="1"/>
</dbReference>
<keyword evidence="7 10" id="KW-0862">Zinc</keyword>
<feature type="binding site" evidence="10">
    <location>
        <begin position="167"/>
        <end position="175"/>
    </location>
    <ligand>
        <name>GTP</name>
        <dbReference type="ChEBI" id="CHEBI:37565"/>
    </ligand>
</feature>
<keyword evidence="5 10" id="KW-0547">Nucleotide-binding</keyword>
<dbReference type="PANTHER" id="PTHR32120">
    <property type="entry name" value="SMALL RIBOSOMAL SUBUNIT BIOGENESIS GTPASE RSGA"/>
    <property type="match status" value="1"/>
</dbReference>
<evidence type="ECO:0000256" key="10">
    <source>
        <dbReference type="HAMAP-Rule" id="MF_01820"/>
    </source>
</evidence>
<dbReference type="Gene3D" id="2.40.50.140">
    <property type="entry name" value="Nucleic acid-binding proteins"/>
    <property type="match status" value="1"/>
</dbReference>
<dbReference type="GO" id="GO:0042274">
    <property type="term" value="P:ribosomal small subunit biogenesis"/>
    <property type="evidence" value="ECO:0007669"/>
    <property type="project" value="UniProtKB-UniRule"/>
</dbReference>
<protein>
    <recommendedName>
        <fullName evidence="10">Small ribosomal subunit biogenesis GTPase RsgA</fullName>
        <ecNumber evidence="10">3.6.1.-</ecNumber>
    </recommendedName>
</protein>
<reference evidence="13 14" key="1">
    <citation type="submission" date="2016-10" db="EMBL/GenBank/DDBJ databases">
        <authorList>
            <person name="de Groot N.N."/>
        </authorList>
    </citation>
    <scope>NUCLEOTIDE SEQUENCE [LARGE SCALE GENOMIC DNA]</scope>
    <source>
        <strain evidence="13 14">Sb09</strain>
    </source>
</reference>
<gene>
    <name evidence="10" type="primary">rsgA</name>
    <name evidence="13" type="ORF">SAMN05216400_1866</name>
</gene>
<evidence type="ECO:0000256" key="1">
    <source>
        <dbReference type="ARBA" id="ARBA00022490"/>
    </source>
</evidence>
<evidence type="ECO:0000256" key="4">
    <source>
        <dbReference type="ARBA" id="ARBA00022730"/>
    </source>
</evidence>
<comment type="cofactor">
    <cofactor evidence="10">
        <name>Zn(2+)</name>
        <dbReference type="ChEBI" id="CHEBI:29105"/>
    </cofactor>
    <text evidence="10">Binds 1 zinc ion per subunit.</text>
</comment>
<feature type="binding site" evidence="10">
    <location>
        <position position="248"/>
    </location>
    <ligand>
        <name>Zn(2+)</name>
        <dbReference type="ChEBI" id="CHEBI:29105"/>
    </ligand>
</feature>
<accession>A0A1G9NRQ1</accession>
<dbReference type="InterPro" id="IPR004881">
    <property type="entry name" value="Ribosome_biogen_GTPase_RsgA"/>
</dbReference>
<evidence type="ECO:0000259" key="11">
    <source>
        <dbReference type="PROSITE" id="PS50936"/>
    </source>
</evidence>
<dbReference type="InterPro" id="IPR010914">
    <property type="entry name" value="RsgA_GTPase_dom"/>
</dbReference>
<feature type="binding site" evidence="10">
    <location>
        <position position="253"/>
    </location>
    <ligand>
        <name>Zn(2+)</name>
        <dbReference type="ChEBI" id="CHEBI:29105"/>
    </ligand>
</feature>
<dbReference type="PROSITE" id="PS51721">
    <property type="entry name" value="G_CP"/>
    <property type="match status" value="1"/>
</dbReference>
<dbReference type="GO" id="GO:0046872">
    <property type="term" value="F:metal ion binding"/>
    <property type="evidence" value="ECO:0007669"/>
    <property type="project" value="UniProtKB-KW"/>
</dbReference>
<dbReference type="SUPFAM" id="SSF52540">
    <property type="entry name" value="P-loop containing nucleoside triphosphate hydrolases"/>
    <property type="match status" value="1"/>
</dbReference>
<comment type="similarity">
    <text evidence="10">Belongs to the TRAFAC class YlqF/YawG GTPase family. RsgA subfamily.</text>
</comment>
<feature type="binding site" evidence="10">
    <location>
        <position position="255"/>
    </location>
    <ligand>
        <name>Zn(2+)</name>
        <dbReference type="ChEBI" id="CHEBI:29105"/>
    </ligand>
</feature>
<dbReference type="GO" id="GO:0019843">
    <property type="term" value="F:rRNA binding"/>
    <property type="evidence" value="ECO:0007669"/>
    <property type="project" value="UniProtKB-KW"/>
</dbReference>
<evidence type="ECO:0000256" key="5">
    <source>
        <dbReference type="ARBA" id="ARBA00022741"/>
    </source>
</evidence>
<evidence type="ECO:0000256" key="6">
    <source>
        <dbReference type="ARBA" id="ARBA00022801"/>
    </source>
</evidence>
<comment type="subunit">
    <text evidence="10">Monomer. Associates with 30S ribosomal subunit, binds 16S rRNA.</text>
</comment>
<evidence type="ECO:0000256" key="2">
    <source>
        <dbReference type="ARBA" id="ARBA00022517"/>
    </source>
</evidence>
<dbReference type="Proteomes" id="UP000183162">
    <property type="component" value="Unassembled WGS sequence"/>
</dbReference>
<feature type="domain" description="CP-type G" evidence="12">
    <location>
        <begin position="73"/>
        <end position="224"/>
    </location>
</feature>
<dbReference type="Gene3D" id="3.40.50.300">
    <property type="entry name" value="P-loop containing nucleotide triphosphate hydrolases"/>
    <property type="match status" value="1"/>
</dbReference>
<sequence length="301" mass="34232">MGLSIEKKEIHLKGRIIKSLAGFYYVESDGVVYQTRARGNFRKKGQTPYVGDFVDFSAEDHSEGYILAIHDRKNSLVRPPIVNIDQAVVIMSAKEPDFNANLLDRFLVLLEHKAIEPIVYISKMDLLTNPDDIAAIQKQYQEIGYHFCTSLEELLPLLTDKVTVFMGQTGVGKSTLLNKIAPELKLETGEISDSLGRGRHTTRAVSFYNVNGGKIADTPGFSSLDYEITNVEDLNKAFPELRRLSRFCKFRSCTHTHEPSCAVKDALEAGELWKSRYDNYLQFLSEIENRRETYKKVIKRK</sequence>
<dbReference type="PROSITE" id="PS50936">
    <property type="entry name" value="ENGC_GTPASE"/>
    <property type="match status" value="1"/>
</dbReference>
<evidence type="ECO:0000256" key="7">
    <source>
        <dbReference type="ARBA" id="ARBA00022833"/>
    </source>
</evidence>
<dbReference type="InterPro" id="IPR030378">
    <property type="entry name" value="G_CP_dom"/>
</dbReference>
<organism evidence="13 14">
    <name type="scientific">Streptococcus equinus</name>
    <name type="common">Streptococcus bovis</name>
    <dbReference type="NCBI Taxonomy" id="1335"/>
    <lineage>
        <taxon>Bacteria</taxon>
        <taxon>Bacillati</taxon>
        <taxon>Bacillota</taxon>
        <taxon>Bacilli</taxon>
        <taxon>Lactobacillales</taxon>
        <taxon>Streptococcaceae</taxon>
        <taxon>Streptococcus</taxon>
    </lineage>
</organism>
<evidence type="ECO:0000313" key="14">
    <source>
        <dbReference type="Proteomes" id="UP000183162"/>
    </source>
</evidence>
<dbReference type="InterPro" id="IPR027417">
    <property type="entry name" value="P-loop_NTPase"/>
</dbReference>
<dbReference type="SUPFAM" id="SSF50249">
    <property type="entry name" value="Nucleic acid-binding proteins"/>
    <property type="match status" value="1"/>
</dbReference>
<dbReference type="HAMAP" id="MF_01820">
    <property type="entry name" value="GTPase_RsgA"/>
    <property type="match status" value="1"/>
</dbReference>
<feature type="binding site" evidence="10">
    <location>
        <position position="261"/>
    </location>
    <ligand>
        <name>Zn(2+)</name>
        <dbReference type="ChEBI" id="CHEBI:29105"/>
    </ligand>
</feature>
<dbReference type="EC" id="3.6.1.-" evidence="10"/>
<dbReference type="AlphaFoldDB" id="A0A1G9NRQ1"/>
<keyword evidence="3 10" id="KW-0479">Metal-binding</keyword>
<evidence type="ECO:0000256" key="9">
    <source>
        <dbReference type="ARBA" id="ARBA00023134"/>
    </source>
</evidence>
<comment type="subcellular location">
    <subcellularLocation>
        <location evidence="10">Cytoplasm</location>
    </subcellularLocation>
</comment>
<dbReference type="InterPro" id="IPR031944">
    <property type="entry name" value="RsgA_N"/>
</dbReference>
<dbReference type="NCBIfam" id="TIGR00157">
    <property type="entry name" value="ribosome small subunit-dependent GTPase A"/>
    <property type="match status" value="1"/>
</dbReference>
<dbReference type="PANTHER" id="PTHR32120:SF11">
    <property type="entry name" value="SMALL RIBOSOMAL SUBUNIT BIOGENESIS GTPASE RSGA 1, MITOCHONDRIAL-RELATED"/>
    <property type="match status" value="1"/>
</dbReference>
<dbReference type="InterPro" id="IPR012340">
    <property type="entry name" value="NA-bd_OB-fold"/>
</dbReference>
<evidence type="ECO:0000256" key="3">
    <source>
        <dbReference type="ARBA" id="ARBA00022723"/>
    </source>
</evidence>
<keyword evidence="9 10" id="KW-0342">GTP-binding</keyword>